<dbReference type="InterPro" id="IPR002455">
    <property type="entry name" value="GPCR3_GABA-B"/>
</dbReference>
<keyword evidence="14" id="KW-0735">Signal-anchor</keyword>
<dbReference type="InterPro" id="IPR000436">
    <property type="entry name" value="Sushi_SCR_CCP_dom"/>
</dbReference>
<dbReference type="Proteomes" id="UP000319801">
    <property type="component" value="Unassembled WGS sequence"/>
</dbReference>
<dbReference type="GO" id="GO:0008375">
    <property type="term" value="F:acetylglucosaminyltransferase activity"/>
    <property type="evidence" value="ECO:0007669"/>
    <property type="project" value="InterPro"/>
</dbReference>
<dbReference type="FunFam" id="3.40.50.2300:FF:000055">
    <property type="entry name" value="Gamma-aminobutyric acid type B receptor subunit 1"/>
    <property type="match status" value="1"/>
</dbReference>
<keyword evidence="17" id="KW-0333">Golgi apparatus</keyword>
<dbReference type="CDD" id="cd06366">
    <property type="entry name" value="PBP1_GABAb_receptor"/>
    <property type="match status" value="1"/>
</dbReference>
<keyword evidence="20 32" id="KW-0472">Membrane</keyword>
<comment type="similarity">
    <text evidence="4">Belongs to the glycosyltransferase 13 family.</text>
</comment>
<evidence type="ECO:0000256" key="2">
    <source>
        <dbReference type="ARBA" id="ARBA00004323"/>
    </source>
</evidence>
<evidence type="ECO:0000256" key="21">
    <source>
        <dbReference type="ARBA" id="ARBA00023157"/>
    </source>
</evidence>
<dbReference type="GO" id="GO:0005085">
    <property type="term" value="F:guanyl-nucleotide exchange factor activity"/>
    <property type="evidence" value="ECO:0007669"/>
    <property type="project" value="UniProtKB-UniRule"/>
</dbReference>
<evidence type="ECO:0000256" key="19">
    <source>
        <dbReference type="ARBA" id="ARBA00023054"/>
    </source>
</evidence>
<evidence type="ECO:0000256" key="14">
    <source>
        <dbReference type="ARBA" id="ARBA00022968"/>
    </source>
</evidence>
<evidence type="ECO:0000256" key="29">
    <source>
        <dbReference type="RuleBase" id="RU369054"/>
    </source>
</evidence>
<dbReference type="InterPro" id="IPR035976">
    <property type="entry name" value="Sushi/SCR/CCP_sf"/>
</dbReference>
<dbReference type="InterPro" id="IPR004139">
    <property type="entry name" value="Glyco_trans_13"/>
</dbReference>
<feature type="transmembrane region" description="Helical" evidence="32">
    <location>
        <begin position="1579"/>
        <end position="1602"/>
    </location>
</feature>
<dbReference type="PROSITE" id="PS50923">
    <property type="entry name" value="SUSHI"/>
    <property type="match status" value="1"/>
</dbReference>
<evidence type="ECO:0000256" key="32">
    <source>
        <dbReference type="SAM" id="Phobius"/>
    </source>
</evidence>
<feature type="region of interest" description="Disordered" evidence="31">
    <location>
        <begin position="1732"/>
        <end position="1786"/>
    </location>
</feature>
<evidence type="ECO:0000256" key="7">
    <source>
        <dbReference type="ARBA" id="ARBA00022475"/>
    </source>
</evidence>
<comment type="function">
    <text evidence="29">Functions as guanine nucleotide exchange factor (GEF) for RAB11A.</text>
</comment>
<evidence type="ECO:0000256" key="31">
    <source>
        <dbReference type="SAM" id="MobiDB-lite"/>
    </source>
</evidence>
<keyword evidence="28" id="KW-0768">Sushi</keyword>
<dbReference type="Pfam" id="PF00084">
    <property type="entry name" value="Sushi"/>
    <property type="match status" value="1"/>
</dbReference>
<dbReference type="InterPro" id="IPR001828">
    <property type="entry name" value="ANF_lig-bd_rcpt"/>
</dbReference>
<feature type="transmembrane region" description="Helical" evidence="32">
    <location>
        <begin position="1641"/>
        <end position="1661"/>
    </location>
</feature>
<evidence type="ECO:0000256" key="24">
    <source>
        <dbReference type="ARBA" id="ARBA00023211"/>
    </source>
</evidence>
<evidence type="ECO:0000256" key="26">
    <source>
        <dbReference type="ARBA" id="ARBA00023257"/>
    </source>
</evidence>
<feature type="transmembrane region" description="Helical" evidence="32">
    <location>
        <begin position="1538"/>
        <end position="1559"/>
    </location>
</feature>
<dbReference type="Gene3D" id="2.10.70.10">
    <property type="entry name" value="Complement Module, domain 1"/>
    <property type="match status" value="1"/>
</dbReference>
<keyword evidence="24" id="KW-0464">Manganese</keyword>
<dbReference type="Gene3D" id="3.40.50.2300">
    <property type="match status" value="2"/>
</dbReference>
<evidence type="ECO:0000256" key="11">
    <source>
        <dbReference type="ARBA" id="ARBA00022692"/>
    </source>
</evidence>
<evidence type="ECO:0000256" key="28">
    <source>
        <dbReference type="PROSITE-ProRule" id="PRU00302"/>
    </source>
</evidence>
<comment type="pathway">
    <text evidence="3">Protein modification; protein glycosylation.</text>
</comment>
<feature type="compositionally biased region" description="Polar residues" evidence="31">
    <location>
        <begin position="1737"/>
        <end position="1746"/>
    </location>
</feature>
<evidence type="ECO:0000256" key="16">
    <source>
        <dbReference type="ARBA" id="ARBA00023018"/>
    </source>
</evidence>
<dbReference type="PANTHER" id="PTHR10519:SF77">
    <property type="entry name" value="GAMMA-AMINOBUTYRIC ACID TYPE B RECEPTOR SUBUNIT 1"/>
    <property type="match status" value="1"/>
</dbReference>
<comment type="caution">
    <text evidence="35">The sequence shown here is derived from an EMBL/GenBank/DDBJ whole genome shotgun (WGS) entry which is preliminary data.</text>
</comment>
<dbReference type="InterPro" id="IPR007940">
    <property type="entry name" value="SH3BP5"/>
</dbReference>
<feature type="domain" description="G-protein coupled receptors family 3 profile" evidence="33">
    <location>
        <begin position="1576"/>
        <end position="1709"/>
    </location>
</feature>
<name>A0A556U5Y0_BAGYA</name>
<dbReference type="EMBL" id="VCAZ01000052">
    <property type="protein sequence ID" value="TSN03396.1"/>
    <property type="molecule type" value="Genomic_DNA"/>
</dbReference>
<evidence type="ECO:0000256" key="13">
    <source>
        <dbReference type="ARBA" id="ARBA00022729"/>
    </source>
</evidence>
<dbReference type="CDD" id="cd02514">
    <property type="entry name" value="GT13_GLCNAC-TI"/>
    <property type="match status" value="1"/>
</dbReference>
<feature type="transmembrane region" description="Helical" evidence="32">
    <location>
        <begin position="1501"/>
        <end position="1526"/>
    </location>
</feature>
<dbReference type="Gene3D" id="3.10.180.20">
    <property type="entry name" value="N-Acetylglucosaminyltransferase I, Domain 2"/>
    <property type="match status" value="1"/>
</dbReference>
<keyword evidence="15 32" id="KW-1133">Transmembrane helix</keyword>
<evidence type="ECO:0000256" key="8">
    <source>
        <dbReference type="ARBA" id="ARBA00022553"/>
    </source>
</evidence>
<dbReference type="GO" id="GO:0035556">
    <property type="term" value="P:intracellular signal transduction"/>
    <property type="evidence" value="ECO:0007669"/>
    <property type="project" value="UniProtKB-UniRule"/>
</dbReference>
<keyword evidence="9" id="KW-0328">Glycosyltransferase</keyword>
<feature type="coiled-coil region" evidence="30">
    <location>
        <begin position="671"/>
        <end position="754"/>
    </location>
</feature>
<dbReference type="Pfam" id="PF01094">
    <property type="entry name" value="ANF_receptor"/>
    <property type="match status" value="1"/>
</dbReference>
<dbReference type="SUPFAM" id="SSF53448">
    <property type="entry name" value="Nucleotide-diphospho-sugar transferases"/>
    <property type="match status" value="1"/>
</dbReference>
<feature type="disulfide bond" evidence="28">
    <location>
        <begin position="1045"/>
        <end position="1072"/>
    </location>
</feature>
<dbReference type="OrthoDB" id="17569at2759"/>
<dbReference type="FunFam" id="3.90.550.10:FF:000055">
    <property type="entry name" value="Alpha-1,3-mannosyl-glycoprotein 2-beta-N-acetylglucosaminyltransferase"/>
    <property type="match status" value="1"/>
</dbReference>
<evidence type="ECO:0000256" key="12">
    <source>
        <dbReference type="ARBA" id="ARBA00022723"/>
    </source>
</evidence>
<keyword evidence="11 32" id="KW-0812">Transmembrane</keyword>
<feature type="transmembrane region" description="Helical" evidence="32">
    <location>
        <begin position="7"/>
        <end position="27"/>
    </location>
</feature>
<keyword evidence="12" id="KW-0479">Metal-binding</keyword>
<evidence type="ECO:0000313" key="35">
    <source>
        <dbReference type="EMBL" id="TSN03396.1"/>
    </source>
</evidence>
<dbReference type="GO" id="GO:0045211">
    <property type="term" value="C:postsynaptic membrane"/>
    <property type="evidence" value="ECO:0007669"/>
    <property type="project" value="UniProtKB-SubCell"/>
</dbReference>
<feature type="transmembrane region" description="Helical" evidence="32">
    <location>
        <begin position="1688"/>
        <end position="1711"/>
    </location>
</feature>
<keyword evidence="23" id="KW-0325">Glycoprotein</keyword>
<dbReference type="InterPro" id="IPR017978">
    <property type="entry name" value="GPCR_3_C"/>
</dbReference>
<keyword evidence="8" id="KW-0597">Phosphoprotein</keyword>
<keyword evidence="21 28" id="KW-1015">Disulfide bond</keyword>
<keyword evidence="18" id="KW-0297">G-protein coupled receptor</keyword>
<keyword evidence="36" id="KW-1185">Reference proteome</keyword>
<comment type="domain">
    <text evidence="29">The N-terminal half of the protein mediates interaction with RAB11A and functions as guanine nucleotide exchange factor. Four long alpha-helices (interrupted by a central kink) assemble into coiled coils, giving rise to a 'V' shape.</text>
</comment>
<reference evidence="35 36" key="1">
    <citation type="journal article" date="2019" name="Genome Biol. Evol.">
        <title>Whole-Genome Sequencing of the Giant Devil Catfish, Bagarius yarrelli.</title>
        <authorList>
            <person name="Jiang W."/>
            <person name="Lv Y."/>
            <person name="Cheng L."/>
            <person name="Yang K."/>
            <person name="Chao B."/>
            <person name="Wang X."/>
            <person name="Li Y."/>
            <person name="Pan X."/>
            <person name="You X."/>
            <person name="Zhang Y."/>
            <person name="Yang J."/>
            <person name="Li J."/>
            <person name="Zhang X."/>
            <person name="Liu S."/>
            <person name="Sun C."/>
            <person name="Yang J."/>
            <person name="Shi Q."/>
        </authorList>
    </citation>
    <scope>NUCLEOTIDE SEQUENCE [LARGE SCALE GENOMIC DNA]</scope>
    <source>
        <strain evidence="35">JWS20170419001</strain>
        <tissue evidence="35">Muscle</tissue>
    </source>
</reference>
<feature type="region of interest" description="Disordered" evidence="31">
    <location>
        <begin position="769"/>
        <end position="825"/>
    </location>
</feature>
<evidence type="ECO:0000313" key="36">
    <source>
        <dbReference type="Proteomes" id="UP000319801"/>
    </source>
</evidence>
<feature type="compositionally biased region" description="Basic and acidic residues" evidence="31">
    <location>
        <begin position="769"/>
        <end position="779"/>
    </location>
</feature>
<evidence type="ECO:0000259" key="33">
    <source>
        <dbReference type="PROSITE" id="PS50259"/>
    </source>
</evidence>
<dbReference type="CDD" id="cd00033">
    <property type="entry name" value="CCP"/>
    <property type="match status" value="2"/>
</dbReference>
<keyword evidence="29" id="KW-0344">Guanine-nucleotide releasing factor</keyword>
<sequence>MFRKNGYITICGALLFVAWNALLIFLLSGRFPGQEKGESVSTEIGQQNSEIIEKLLQLISAFETELESQNQILLQIQNQKSFWEELKKNGTAFRSKLDENINLTDIRSRFLSSRVVIPILVIACNRVTVKRCLDKLLEYRPSAELFPIIVSQDCGHTGTADVIASYGSKLTHIKQPDLSEIPVPAGHNKFQGYYKISRHYRWALNQMFNSFSYSAVIIVEDDLEVAPDFFEYFRSLYPILKSDPTLWCVSAWNDNGKDGYVDPAETSLLYRTDFFPGLGWMLLKEVWNELEPKWPVSFWDDWMRHPNQRKDRSCIRPEISRTLTFGHKGVSLGQFYDKYLRYIKLNTEFVPFTKRDLTYLNKQNYDKDFEKEVYSAPVVTMDLLKSGKLAGPGPFRLQYSNLQNFKSLARPLGLMDDLKSGVPRAGYRGVVSFFSQGRRLYIAPPVGWTKKGTNMDVEQTDLRENPPGSLAVPELENCEKSPGERLTDCGLHCKNKDESVKREETETCEVQKQQQQQQQQHHESDVHKKQPDEELDPRIQGLRHLTADLAGEIKLFCSIKEELEHLNEASKEINKLELQLEEERSGYRKIFTDSARKLNALSSQLGSCIEKARPYYEARRLAKEAQQETQKAALRYERAVSMHTAAREMVYVAEQGLGAAKTLDQTWQEMLNHATAKVNEAEDERLRSEREHMRVTQLCQAAEARVQTLQKSLKRTIIKSKPYFELKVQLNTILEEHKLKVTQLEERVSEVKKHYSYTLQRLEKISEEIHAQRGPDHSENGSTTSFKTRSPPVGAEAVIPTGTESGHSGNRNNSSEWVDGQEAKTQEWVERHVESGWWERERRRPTSVIGSDSTSVFSFKTIASDLEKCDSVEHLGQLSDVSLSGEEEERGKDMDEKIRGVGQEQDKTLDCTEIEKEEQLIKQHHRSILHTFYPDRYPILIRAGCAIIRPPRDGGIRYRGLTQEQIRSVQILPVDYEIEYICRGNRVIVGPKVRKCLSDGTWTDMDHHSRCLFLCPHTWTSMENGRVALQPPGPPVEGTVLHYSCHAGFILEGRNISHCTKQGNWDSPKPLCVWKKKKLYIGALFPMSGGWPGGQACLPAAQMALELVNNRTDILPDYELELIYYDSMCDPGEATKLLYDLLYTEPIKIVLMPGCSSVSTLVAEAARMWNLIVFSYGSSSPALSNRQRFPTFFRTHPSATLHNPTRVRLFQKWNWNKIATIQQTTEVFTSTLDDLEQRVKEAGIEISVRQSFLTDPAVAVKNLKRQDARIIVGLFYETEARKVFCEVYKEKLYGKKYVWFLIGWYADNWFKIKDPAINCTMEQMTEAVEGHVTTEIVMLNPETVRGASNLTSQEFLAQLMSRLGGKNPEETGGFQEAPLAYDAVWALALALNKTVAPLRAKGRRLEDFNYNNQDITAEIYRALNTSSFEGVSGHVVFDAQGSRMAWTLIEQLQGGSYKKIGYYDSTKGNLSWYGNDKWIGGDPPRDQTVVLEEFRFLSQKLFVSVSVFAGLGIILGIACLTFNIYNSNIRYIQNSQPYLNNITAVGCVLALAAVFPLGMDGLHVDRSRFPVVCQHLEPWKLYATVGVLLAIDVLSLMIWQIVDPLHITLEQKFTKEDPKGDLDFLIQPVLEHCSSEKMNTWLGVVYGYKGLLLLLGIFLAYETKSISTEKINDHRAVGMAIYNVAQDASFAFASLAIVFSVYITLVVLFVPKKEERVTELRHQLAERQALRARKPASCQNQNQNHSVPPLVSSEPPGYTPGTGQHSVPPSLSNNSSLYQGEGNLSRNHCHNSRLPLLYK</sequence>
<keyword evidence="16" id="KW-0770">Synapse</keyword>
<feature type="domain" description="Sushi" evidence="34">
    <location>
        <begin position="1013"/>
        <end position="1074"/>
    </location>
</feature>
<dbReference type="UniPathway" id="UPA00378"/>
<dbReference type="Pfam" id="PF05276">
    <property type="entry name" value="SH3BP5"/>
    <property type="match status" value="1"/>
</dbReference>
<feature type="compositionally biased region" description="Polar residues" evidence="31">
    <location>
        <begin position="802"/>
        <end position="816"/>
    </location>
</feature>
<evidence type="ECO:0000256" key="15">
    <source>
        <dbReference type="ARBA" id="ARBA00022989"/>
    </source>
</evidence>
<evidence type="ECO:0000256" key="6">
    <source>
        <dbReference type="ARBA" id="ARBA00008991"/>
    </source>
</evidence>
<dbReference type="SUPFAM" id="SSF53822">
    <property type="entry name" value="Periplasmic binding protein-like I"/>
    <property type="match status" value="1"/>
</dbReference>
<comment type="subunit">
    <text evidence="29">Interacts with GDP-bound and nucleotide-free forms of RAB11A.</text>
</comment>
<keyword evidence="29" id="KW-0963">Cytoplasm</keyword>
<keyword evidence="22 35" id="KW-0675">Receptor</keyword>
<evidence type="ECO:0000256" key="22">
    <source>
        <dbReference type="ARBA" id="ARBA00023170"/>
    </source>
</evidence>
<evidence type="ECO:0000256" key="20">
    <source>
        <dbReference type="ARBA" id="ARBA00023136"/>
    </source>
</evidence>
<dbReference type="GO" id="GO:0038039">
    <property type="term" value="C:G protein-coupled receptor heterodimeric complex"/>
    <property type="evidence" value="ECO:0007669"/>
    <property type="project" value="TreeGrafter"/>
</dbReference>
<evidence type="ECO:0000256" key="17">
    <source>
        <dbReference type="ARBA" id="ARBA00023034"/>
    </source>
</evidence>
<comment type="cofactor">
    <cofactor evidence="1">
        <name>Mn(2+)</name>
        <dbReference type="ChEBI" id="CHEBI:29035"/>
    </cofactor>
</comment>
<evidence type="ECO:0000256" key="23">
    <source>
        <dbReference type="ARBA" id="ARBA00023180"/>
    </source>
</evidence>
<dbReference type="GO" id="GO:0007214">
    <property type="term" value="P:gamma-aminobutyric acid signaling pathway"/>
    <property type="evidence" value="ECO:0007669"/>
    <property type="project" value="TreeGrafter"/>
</dbReference>
<dbReference type="Gene3D" id="3.90.550.10">
    <property type="entry name" value="Spore Coat Polysaccharide Biosynthesis Protein SpsA, Chain A"/>
    <property type="match status" value="1"/>
</dbReference>
<proteinExistence type="inferred from homology"/>
<evidence type="ECO:0000256" key="27">
    <source>
        <dbReference type="ARBA" id="ARBA00034104"/>
    </source>
</evidence>
<feature type="coiled-coil region" evidence="30">
    <location>
        <begin position="559"/>
        <end position="586"/>
    </location>
</feature>
<evidence type="ECO:0000256" key="30">
    <source>
        <dbReference type="SAM" id="Coils"/>
    </source>
</evidence>
<feature type="compositionally biased region" description="Basic and acidic residues" evidence="31">
    <location>
        <begin position="520"/>
        <end position="532"/>
    </location>
</feature>
<accession>A0A556U5Y0</accession>
<dbReference type="FunFam" id="3.40.50.2300:FF:000072">
    <property type="entry name" value="Gamma-aminobutyric acid type B receptor subunit 2"/>
    <property type="match status" value="1"/>
</dbReference>
<evidence type="ECO:0000256" key="4">
    <source>
        <dbReference type="ARBA" id="ARBA00006492"/>
    </source>
</evidence>
<protein>
    <recommendedName>
        <fullName evidence="29">SH3 domain-binding protein 5</fullName>
        <shortName evidence="29">SH3BP-5</shortName>
    </recommendedName>
</protein>
<organism evidence="35 36">
    <name type="scientific">Bagarius yarrelli</name>
    <name type="common">Goonch</name>
    <name type="synonym">Bagrus yarrelli</name>
    <dbReference type="NCBI Taxonomy" id="175774"/>
    <lineage>
        <taxon>Eukaryota</taxon>
        <taxon>Metazoa</taxon>
        <taxon>Chordata</taxon>
        <taxon>Craniata</taxon>
        <taxon>Vertebrata</taxon>
        <taxon>Euteleostomi</taxon>
        <taxon>Actinopterygii</taxon>
        <taxon>Neopterygii</taxon>
        <taxon>Teleostei</taxon>
        <taxon>Ostariophysi</taxon>
        <taxon>Siluriformes</taxon>
        <taxon>Sisoridae</taxon>
        <taxon>Sisorinae</taxon>
        <taxon>Bagarius</taxon>
    </lineage>
</organism>
<dbReference type="GO" id="GO:0000139">
    <property type="term" value="C:Golgi membrane"/>
    <property type="evidence" value="ECO:0007669"/>
    <property type="project" value="UniProtKB-SubCell"/>
</dbReference>
<evidence type="ECO:0000256" key="18">
    <source>
        <dbReference type="ARBA" id="ARBA00023040"/>
    </source>
</evidence>
<dbReference type="SUPFAM" id="SSF57535">
    <property type="entry name" value="Complement control module/SCR domain"/>
    <property type="match status" value="2"/>
</dbReference>
<dbReference type="GO" id="GO:0004965">
    <property type="term" value="F:G protein-coupled GABA receptor activity"/>
    <property type="evidence" value="ECO:0007669"/>
    <property type="project" value="InterPro"/>
</dbReference>
<comment type="similarity">
    <text evidence="5 29">Belongs to the SH3BP5 family.</text>
</comment>
<keyword evidence="7" id="KW-1003">Cell membrane</keyword>
<dbReference type="PRINTS" id="PR01177">
    <property type="entry name" value="GABAB1RECPTR"/>
</dbReference>
<comment type="subcellular location">
    <subcellularLocation>
        <location evidence="29">Cytoplasm</location>
    </subcellularLocation>
    <subcellularLocation>
        <location evidence="2">Golgi apparatus membrane</location>
        <topology evidence="2">Single-pass type II membrane protein</topology>
    </subcellularLocation>
    <subcellularLocation>
        <location evidence="27">Postsynaptic cell membrane</location>
        <topology evidence="27">Multi-pass membrane protein</topology>
    </subcellularLocation>
    <text evidence="29">Colocalizes with RAB11A on cytoplasmic vesicle membranes.</text>
</comment>
<evidence type="ECO:0000256" key="25">
    <source>
        <dbReference type="ARBA" id="ARBA00023224"/>
    </source>
</evidence>
<dbReference type="Pfam" id="PF00003">
    <property type="entry name" value="7tm_3"/>
    <property type="match status" value="1"/>
</dbReference>
<dbReference type="SMART" id="SM00032">
    <property type="entry name" value="CCP"/>
    <property type="match status" value="2"/>
</dbReference>
<dbReference type="InterPro" id="IPR029044">
    <property type="entry name" value="Nucleotide-diphossugar_trans"/>
</dbReference>
<feature type="region of interest" description="Disordered" evidence="31">
    <location>
        <begin position="505"/>
        <end position="533"/>
    </location>
</feature>
<keyword evidence="26" id="KW-0628">Postsynaptic cell membrane</keyword>
<comment type="similarity">
    <text evidence="6">Belongs to the G-protein coupled receptor 3 family. GABA-B receptor subfamily.</text>
</comment>
<dbReference type="InterPro" id="IPR028082">
    <property type="entry name" value="Peripla_BP_I"/>
</dbReference>
<dbReference type="GO" id="GO:0046872">
    <property type="term" value="F:metal ion binding"/>
    <property type="evidence" value="ECO:0007669"/>
    <property type="project" value="UniProtKB-KW"/>
</dbReference>
<evidence type="ECO:0000256" key="5">
    <source>
        <dbReference type="ARBA" id="ARBA00007796"/>
    </source>
</evidence>
<evidence type="ECO:0000259" key="34">
    <source>
        <dbReference type="PROSITE" id="PS50923"/>
    </source>
</evidence>
<dbReference type="PRINTS" id="PR01176">
    <property type="entry name" value="GABABRECEPTR"/>
</dbReference>
<dbReference type="GO" id="GO:0017124">
    <property type="term" value="F:SH3 domain binding"/>
    <property type="evidence" value="ECO:0007669"/>
    <property type="project" value="UniProtKB-UniRule"/>
</dbReference>
<feature type="coiled-coil region" evidence="30">
    <location>
        <begin position="52"/>
        <end position="79"/>
    </location>
</feature>
<dbReference type="PROSITE" id="PS50259">
    <property type="entry name" value="G_PROTEIN_RECEP_F3_4"/>
    <property type="match status" value="1"/>
</dbReference>
<keyword evidence="10" id="KW-0808">Transferase</keyword>
<keyword evidence="13" id="KW-0732">Signal</keyword>
<keyword evidence="19 29" id="KW-0175">Coiled coil</keyword>
<dbReference type="Pfam" id="PF03071">
    <property type="entry name" value="GNT-I"/>
    <property type="match status" value="1"/>
</dbReference>
<evidence type="ECO:0000256" key="3">
    <source>
        <dbReference type="ARBA" id="ARBA00004922"/>
    </source>
</evidence>
<comment type="caution">
    <text evidence="28">Lacks conserved residue(s) required for the propagation of feature annotation.</text>
</comment>
<evidence type="ECO:0000256" key="10">
    <source>
        <dbReference type="ARBA" id="ARBA00022679"/>
    </source>
</evidence>
<keyword evidence="25" id="KW-0807">Transducer</keyword>
<dbReference type="PANTHER" id="PTHR10519">
    <property type="entry name" value="GABA-B RECEPTOR"/>
    <property type="match status" value="1"/>
</dbReference>
<feature type="compositionally biased region" description="Low complexity" evidence="31">
    <location>
        <begin position="1768"/>
        <end position="1777"/>
    </location>
</feature>
<evidence type="ECO:0000256" key="1">
    <source>
        <dbReference type="ARBA" id="ARBA00001936"/>
    </source>
</evidence>
<gene>
    <name evidence="35" type="ORF">Baya_8532</name>
</gene>
<evidence type="ECO:0000256" key="9">
    <source>
        <dbReference type="ARBA" id="ARBA00022676"/>
    </source>
</evidence>